<dbReference type="PANTHER" id="PTHR14187:SF5">
    <property type="entry name" value="HEAT SHOCK 70 KDA PROTEIN 12A"/>
    <property type="match status" value="1"/>
</dbReference>
<dbReference type="PANTHER" id="PTHR14187">
    <property type="entry name" value="ALPHA KINASE/ELONGATION FACTOR 2 KINASE"/>
    <property type="match status" value="1"/>
</dbReference>
<accession>A0A8J9ZJY3</accession>
<sequence length="616" mass="69181">MAGSSSQYMAVVAIDFGTTFSGFAFSFNHHEGERGILVNKAWGSDQGYQSLKTPTCLLLDPEKKFHSFGFEAKEEYASLEEKGDTKYYFFDLFKMSLFKEGNDQTITKNTTLTARNGKRLSAMDVFAHALRYLKDKALAVMRERTSVKFTTADIQWVLTVPAIWQASARQFMRDAAYKAGLLSSETPEQLIIALEPEAASLWCRERKLVEFAEETDEALVRDVIARHGTSYLVVDCGGGTVDITAHRIQPDDSIHEIYRATGGAWGGSQVDHKLELKLKDIFGENVVNNYKKLHPSDWLEIIGDFEMKKRSERSIQGKPTRVRLPSSFTEYCKKANCNTEQTIQEIVKKRCPDGGVTINKDFLCLSSNTMENLFKASVSSIVEHIGRLLGKRELRDVRYFFLVGGFSGSAVLQKAIRDRLKNKYHILVPAEPEMAIVKGAVMFGDRPKIIQKRISARTYGVRVSRDFQKGVHPLSKKFTTSTGIEKCRDTFSILVTMGEALLIGESKTFSFYPIEPDQTNVTFDFYVTQSKNPKFVDDEGVIREGCSITVSSPDTTKGTDRKIELKVKFGGTEITATAIDIESGSNVTCHVDLITEDEEREEFSLPSSTYRLSLDD</sequence>
<evidence type="ECO:0000313" key="1">
    <source>
        <dbReference type="EMBL" id="CAH1256793.1"/>
    </source>
</evidence>
<protein>
    <submittedName>
        <fullName evidence="1">HSPA12A protein</fullName>
    </submittedName>
</protein>
<proteinExistence type="predicted"/>
<dbReference type="SUPFAM" id="SSF53067">
    <property type="entry name" value="Actin-like ATPase domain"/>
    <property type="match status" value="2"/>
</dbReference>
<gene>
    <name evidence="1" type="primary">HSPA12A</name>
    <name evidence="1" type="ORF">BLAG_LOCUS14947</name>
</gene>
<dbReference type="Gene3D" id="3.30.420.40">
    <property type="match status" value="1"/>
</dbReference>
<reference evidence="1" key="1">
    <citation type="submission" date="2022-01" db="EMBL/GenBank/DDBJ databases">
        <authorList>
            <person name="Braso-Vives M."/>
        </authorList>
    </citation>
    <scope>NUCLEOTIDE SEQUENCE</scope>
</reference>
<dbReference type="AlphaFoldDB" id="A0A8J9ZJY3"/>
<dbReference type="EMBL" id="OV696688">
    <property type="protein sequence ID" value="CAH1256793.1"/>
    <property type="molecule type" value="Genomic_DNA"/>
</dbReference>
<name>A0A8J9ZJY3_BRALA</name>
<dbReference type="InterPro" id="IPR043129">
    <property type="entry name" value="ATPase_NBD"/>
</dbReference>
<keyword evidence="2" id="KW-1185">Reference proteome</keyword>
<dbReference type="CDD" id="cd10229">
    <property type="entry name" value="ASKHA_NBD_HSP70_HSPA12"/>
    <property type="match status" value="1"/>
</dbReference>
<organism evidence="1 2">
    <name type="scientific">Branchiostoma lanceolatum</name>
    <name type="common">Common lancelet</name>
    <name type="synonym">Amphioxus lanceolatum</name>
    <dbReference type="NCBI Taxonomy" id="7740"/>
    <lineage>
        <taxon>Eukaryota</taxon>
        <taxon>Metazoa</taxon>
        <taxon>Chordata</taxon>
        <taxon>Cephalochordata</taxon>
        <taxon>Leptocardii</taxon>
        <taxon>Amphioxiformes</taxon>
        <taxon>Branchiostomatidae</taxon>
        <taxon>Branchiostoma</taxon>
    </lineage>
</organism>
<dbReference type="Proteomes" id="UP000838412">
    <property type="component" value="Chromosome 3"/>
</dbReference>
<evidence type="ECO:0000313" key="2">
    <source>
        <dbReference type="Proteomes" id="UP000838412"/>
    </source>
</evidence>
<dbReference type="OrthoDB" id="2963168at2759"/>